<comment type="caution">
    <text evidence="3">The sequence shown here is derived from an EMBL/GenBank/DDBJ whole genome shotgun (WGS) entry which is preliminary data.</text>
</comment>
<dbReference type="InterPro" id="IPR007844">
    <property type="entry name" value="AsmA"/>
</dbReference>
<organism evidence="3 4">
    <name type="scientific">Simiduia aestuariiviva</name>
    <dbReference type="NCBI Taxonomy" id="1510459"/>
    <lineage>
        <taxon>Bacteria</taxon>
        <taxon>Pseudomonadati</taxon>
        <taxon>Pseudomonadota</taxon>
        <taxon>Gammaproteobacteria</taxon>
        <taxon>Cellvibrionales</taxon>
        <taxon>Cellvibrionaceae</taxon>
        <taxon>Simiduia</taxon>
    </lineage>
</organism>
<dbReference type="InterPro" id="IPR052894">
    <property type="entry name" value="AsmA-related"/>
</dbReference>
<dbReference type="AlphaFoldDB" id="A0A839UQA8"/>
<accession>A0A839UQA8</accession>
<feature type="domain" description="AsmA" evidence="2">
    <location>
        <begin position="4"/>
        <end position="575"/>
    </location>
</feature>
<evidence type="ECO:0000313" key="4">
    <source>
        <dbReference type="Proteomes" id="UP000559987"/>
    </source>
</evidence>
<reference evidence="3 4" key="1">
    <citation type="submission" date="2020-08" db="EMBL/GenBank/DDBJ databases">
        <title>Genomic Encyclopedia of Type Strains, Phase III (KMG-III): the genomes of soil and plant-associated and newly described type strains.</title>
        <authorList>
            <person name="Whitman W."/>
        </authorList>
    </citation>
    <scope>NUCLEOTIDE SEQUENCE [LARGE SCALE GENOMIC DNA]</scope>
    <source>
        <strain evidence="3 4">CECT 8571</strain>
    </source>
</reference>
<dbReference type="RefSeq" id="WP_183911449.1">
    <property type="nucleotide sequence ID" value="NZ_JACHXZ010000004.1"/>
</dbReference>
<evidence type="ECO:0000256" key="1">
    <source>
        <dbReference type="SAM" id="MobiDB-lite"/>
    </source>
</evidence>
<evidence type="ECO:0000313" key="3">
    <source>
        <dbReference type="EMBL" id="MBB3169973.1"/>
    </source>
</evidence>
<name>A0A839UQA8_9GAMM</name>
<feature type="region of interest" description="Disordered" evidence="1">
    <location>
        <begin position="375"/>
        <end position="398"/>
    </location>
</feature>
<dbReference type="PANTHER" id="PTHR30441:SF8">
    <property type="entry name" value="DUF748 DOMAIN-CONTAINING PROTEIN"/>
    <property type="match status" value="1"/>
</dbReference>
<keyword evidence="4" id="KW-1185">Reference proteome</keyword>
<dbReference type="EMBL" id="JACHXZ010000004">
    <property type="protein sequence ID" value="MBB3169973.1"/>
    <property type="molecule type" value="Genomic_DNA"/>
</dbReference>
<protein>
    <submittedName>
        <fullName evidence="3">AsmA protein</fullName>
    </submittedName>
</protein>
<proteinExistence type="predicted"/>
<dbReference type="GO" id="GO:0090313">
    <property type="term" value="P:regulation of protein targeting to membrane"/>
    <property type="evidence" value="ECO:0007669"/>
    <property type="project" value="TreeGrafter"/>
</dbReference>
<dbReference type="GO" id="GO:0005886">
    <property type="term" value="C:plasma membrane"/>
    <property type="evidence" value="ECO:0007669"/>
    <property type="project" value="TreeGrafter"/>
</dbReference>
<sequence length="700" mass="75410">MVRILKVFLVLIVLLVAAVVALVLTFDPNKYKTHMVDAAARQNIALRIDGDLGWQLWPRLAIKANGVSVADPAKPDATIAAIEHFAVSLQMMPLLSRQVIIDGITLTGAKIDLKVNKKGRGNWQNLGQVAGASVEPQLRYALATDFDQAQTRHVQAEQPAFDLEQNLQLDRLTLNDSDLRFQNAEGLKLHLSALSAELTQLKLDGTAFPVNFSSDFKLQRPEASTLMGNTSADMQLKVPAKLDQIIIENLKAPTVLEQGATKARVELAANATILLGRATDSGLSYSGDLSLAPTNLQKLMVAMGTPLPPMAAPEALHKVALRSPFAGTDKTFSLTPMTLTVDDTTITGTAGIRDFSTVAIEVDIQGDAINLDHYLPPPEPAASKGAAGKKKAASKPAANPDALPLEALRSLNLKLLAKFDTLSVKGLNFKQVRTNANAKGGVITLKSFDALLHDGPLNANAVFDARKDTAKLTFKATGDRMPLQALLKDFDAPALVSGNGGVVATGNASGATSTALVDSMTADIQLTSKEMLLHSMNLEKSICQLAMLAQKQEMPQINWADATKLQTLTSNIQYANNALNIKSLNSGVENMALAGLGLVDLNKGALDFKFNLRIDEAANQLLNCPITNKKLLNRDIPVRCKDRFEKLGATSCAPDLAMLEDLYRDEVKSKLGKELDKQLDKNPEAKELLKGLFGRQKKDD</sequence>
<dbReference type="Proteomes" id="UP000559987">
    <property type="component" value="Unassembled WGS sequence"/>
</dbReference>
<gene>
    <name evidence="3" type="ORF">FHS30_003186</name>
</gene>
<evidence type="ECO:0000259" key="2">
    <source>
        <dbReference type="Pfam" id="PF05170"/>
    </source>
</evidence>
<dbReference type="PANTHER" id="PTHR30441">
    <property type="entry name" value="DUF748 DOMAIN-CONTAINING PROTEIN"/>
    <property type="match status" value="1"/>
</dbReference>
<dbReference type="Pfam" id="PF05170">
    <property type="entry name" value="AsmA"/>
    <property type="match status" value="1"/>
</dbReference>